<dbReference type="RefSeq" id="WP_285453122.1">
    <property type="nucleotide sequence ID" value="NZ_CP127173.1"/>
</dbReference>
<keyword evidence="9" id="KW-1185">Reference proteome</keyword>
<organism evidence="8 9">
    <name type="scientific">Amycolatopsis nalaikhensis</name>
    <dbReference type="NCBI Taxonomy" id="715472"/>
    <lineage>
        <taxon>Bacteria</taxon>
        <taxon>Bacillati</taxon>
        <taxon>Actinomycetota</taxon>
        <taxon>Actinomycetes</taxon>
        <taxon>Pseudonocardiales</taxon>
        <taxon>Pseudonocardiaceae</taxon>
        <taxon>Amycolatopsis</taxon>
    </lineage>
</organism>
<dbReference type="GO" id="GO:0016301">
    <property type="term" value="F:kinase activity"/>
    <property type="evidence" value="ECO:0007669"/>
    <property type="project" value="UniProtKB-KW"/>
</dbReference>
<dbReference type="Gene3D" id="1.10.510.10">
    <property type="entry name" value="Transferase(Phosphotransferase) domain 1"/>
    <property type="match status" value="1"/>
</dbReference>
<sequence length="413" mass="43916">MLTVPDGPALGTGPVATVYSGLFDDVPVALKVFPARFDRRTLAAVEDDRARLQEVPSVLPIDGVEQLADGRHALRMELCAQSLARLIDGDRWLQPGDAIVLGHVVATALAGAHAAGVVHGRVQPANVLFRSTGEPVLADFGVAVRQAFPRVIDGELEYLAPETLRDETLDERTDLYGLGALLHRALTGFVPLPGQLGEPVGERILRLMRTPVPLIDDPEVPVILSAVVGRLLAPNPDHRPPDAAWVAERFAELLPSSPEASPAVASSWSVLSSKPTSEAVRPRRRKVLLGVAAAVSAAALFVGFVGFSGEPEDAVPVSPPVVTAENAGLELAEPRDHGDQVVLSWTSALAQADYAVIVAPEGEPNHAELASRAHTATVRVDPVKRYCFEVRATDGRAVYTSLSRSIRGAVCNR</sequence>
<evidence type="ECO:0000313" key="9">
    <source>
        <dbReference type="Proteomes" id="UP001227101"/>
    </source>
</evidence>
<dbReference type="Proteomes" id="UP001227101">
    <property type="component" value="Chromosome"/>
</dbReference>
<reference evidence="8 9" key="1">
    <citation type="submission" date="2023-06" db="EMBL/GenBank/DDBJ databases">
        <authorList>
            <person name="Oyuntsetseg B."/>
            <person name="Kim S.B."/>
        </authorList>
    </citation>
    <scope>NUCLEOTIDE SEQUENCE [LARGE SCALE GENOMIC DNA]</scope>
    <source>
        <strain evidence="8 9">2-2</strain>
    </source>
</reference>
<dbReference type="PANTHER" id="PTHR43289">
    <property type="entry name" value="MITOGEN-ACTIVATED PROTEIN KINASE KINASE KINASE 20-RELATED"/>
    <property type="match status" value="1"/>
</dbReference>
<dbReference type="PROSITE" id="PS50011">
    <property type="entry name" value="PROTEIN_KINASE_DOM"/>
    <property type="match status" value="1"/>
</dbReference>
<dbReference type="SUPFAM" id="SSF56112">
    <property type="entry name" value="Protein kinase-like (PK-like)"/>
    <property type="match status" value="1"/>
</dbReference>
<protein>
    <recommendedName>
        <fullName evidence="1">non-specific serine/threonine protein kinase</fullName>
        <ecNumber evidence="1">2.7.11.1</ecNumber>
    </recommendedName>
</protein>
<feature type="domain" description="Protein kinase" evidence="7">
    <location>
        <begin position="4"/>
        <end position="251"/>
    </location>
</feature>
<dbReference type="Pfam" id="PF00069">
    <property type="entry name" value="Pkinase"/>
    <property type="match status" value="1"/>
</dbReference>
<dbReference type="SMART" id="SM00220">
    <property type="entry name" value="S_TKc"/>
    <property type="match status" value="1"/>
</dbReference>
<gene>
    <name evidence="8" type="ORF">QP939_45920</name>
</gene>
<evidence type="ECO:0000256" key="5">
    <source>
        <dbReference type="ARBA" id="ARBA00022777"/>
    </source>
</evidence>
<evidence type="ECO:0000256" key="6">
    <source>
        <dbReference type="ARBA" id="ARBA00022840"/>
    </source>
</evidence>
<dbReference type="EMBL" id="CP127173">
    <property type="protein sequence ID" value="WIV56061.1"/>
    <property type="molecule type" value="Genomic_DNA"/>
</dbReference>
<keyword evidence="5 8" id="KW-0418">Kinase</keyword>
<keyword evidence="4" id="KW-0547">Nucleotide-binding</keyword>
<evidence type="ECO:0000256" key="3">
    <source>
        <dbReference type="ARBA" id="ARBA00022679"/>
    </source>
</evidence>
<dbReference type="InterPro" id="IPR011009">
    <property type="entry name" value="Kinase-like_dom_sf"/>
</dbReference>
<proteinExistence type="predicted"/>
<dbReference type="InterPro" id="IPR000719">
    <property type="entry name" value="Prot_kinase_dom"/>
</dbReference>
<name>A0ABY8XKA8_9PSEU</name>
<dbReference type="PANTHER" id="PTHR43289:SF6">
    <property type="entry name" value="SERINE_THREONINE-PROTEIN KINASE NEKL-3"/>
    <property type="match status" value="1"/>
</dbReference>
<accession>A0ABY8XKA8</accession>
<keyword evidence="3" id="KW-0808">Transferase</keyword>
<dbReference type="EC" id="2.7.11.1" evidence="1"/>
<evidence type="ECO:0000259" key="7">
    <source>
        <dbReference type="PROSITE" id="PS50011"/>
    </source>
</evidence>
<evidence type="ECO:0000256" key="2">
    <source>
        <dbReference type="ARBA" id="ARBA00022527"/>
    </source>
</evidence>
<keyword evidence="6" id="KW-0067">ATP-binding</keyword>
<evidence type="ECO:0000256" key="1">
    <source>
        <dbReference type="ARBA" id="ARBA00012513"/>
    </source>
</evidence>
<keyword evidence="2" id="KW-0723">Serine/threonine-protein kinase</keyword>
<evidence type="ECO:0000256" key="4">
    <source>
        <dbReference type="ARBA" id="ARBA00022741"/>
    </source>
</evidence>
<evidence type="ECO:0000313" key="8">
    <source>
        <dbReference type="EMBL" id="WIV56061.1"/>
    </source>
</evidence>